<dbReference type="InterPro" id="IPR011712">
    <property type="entry name" value="Sig_transdc_His_kin_sub3_dim/P"/>
</dbReference>
<evidence type="ECO:0000256" key="12">
    <source>
        <dbReference type="ARBA" id="ARBA00030800"/>
    </source>
</evidence>
<protein>
    <recommendedName>
        <fullName evidence="3">Oxygen sensor histidine kinase NreB</fullName>
    </recommendedName>
    <alternativeName>
        <fullName evidence="12">Nitrogen regulation protein B</fullName>
    </alternativeName>
</protein>
<dbReference type="Pfam" id="PF08447">
    <property type="entry name" value="PAS_3"/>
    <property type="match status" value="1"/>
</dbReference>
<feature type="domain" description="PAC" evidence="16">
    <location>
        <begin position="105"/>
        <end position="157"/>
    </location>
</feature>
<dbReference type="NCBIfam" id="TIGR00229">
    <property type="entry name" value="sensory_box"/>
    <property type="match status" value="1"/>
</dbReference>
<dbReference type="InterPro" id="IPR001610">
    <property type="entry name" value="PAC"/>
</dbReference>
<dbReference type="InterPro" id="IPR050482">
    <property type="entry name" value="Sensor_HK_TwoCompSys"/>
</dbReference>
<dbReference type="PRINTS" id="PR00344">
    <property type="entry name" value="BCTRLSENSOR"/>
</dbReference>
<dbReference type="Pfam" id="PF07730">
    <property type="entry name" value="HisKA_3"/>
    <property type="match status" value="1"/>
</dbReference>
<feature type="coiled-coil region" evidence="13">
    <location>
        <begin position="141"/>
        <end position="224"/>
    </location>
</feature>
<comment type="function">
    <text evidence="11">Member of the two-component regulatory system NreB/NreC involved in the control of dissimilatory nitrate/nitrite reduction in response to oxygen. NreB functions as a direct oxygen sensor histidine kinase which is autophosphorylated, in the absence of oxygen, probably at the conserved histidine residue, and transfers its phosphate group probably to a conserved aspartate residue of NreC. NreB/NreC activates the expression of the nitrate (narGHJI) and nitrite (nir) reductase operons, as well as the putative nitrate transporter gene narT.</text>
</comment>
<dbReference type="PANTHER" id="PTHR24421">
    <property type="entry name" value="NITRATE/NITRITE SENSOR PROTEIN NARX-RELATED"/>
    <property type="match status" value="1"/>
</dbReference>
<dbReference type="SMART" id="SM00091">
    <property type="entry name" value="PAS"/>
    <property type="match status" value="1"/>
</dbReference>
<keyword evidence="6" id="KW-0808">Transferase</keyword>
<name>X1E6W9_9ZZZZ</name>
<reference evidence="17" key="1">
    <citation type="journal article" date="2014" name="Front. Microbiol.">
        <title>High frequency of phylogenetically diverse reductive dehalogenase-homologous genes in deep subseafloor sedimentary metagenomes.</title>
        <authorList>
            <person name="Kawai M."/>
            <person name="Futagami T."/>
            <person name="Toyoda A."/>
            <person name="Takaki Y."/>
            <person name="Nishi S."/>
            <person name="Hori S."/>
            <person name="Arai W."/>
            <person name="Tsubouchi T."/>
            <person name="Morono Y."/>
            <person name="Uchiyama I."/>
            <person name="Ito T."/>
            <person name="Fujiyama A."/>
            <person name="Inagaki F."/>
            <person name="Takami H."/>
        </authorList>
    </citation>
    <scope>NUCLEOTIDE SEQUENCE</scope>
    <source>
        <strain evidence="17">Expedition CK06-06</strain>
    </source>
</reference>
<dbReference type="InterPro" id="IPR035965">
    <property type="entry name" value="PAS-like_dom_sf"/>
</dbReference>
<dbReference type="InterPro" id="IPR000014">
    <property type="entry name" value="PAS"/>
</dbReference>
<dbReference type="CDD" id="cd16917">
    <property type="entry name" value="HATPase_UhpB-NarQ-NarX-like"/>
    <property type="match status" value="1"/>
</dbReference>
<dbReference type="EMBL" id="BARU01005263">
    <property type="protein sequence ID" value="GAH28986.1"/>
    <property type="molecule type" value="Genomic_DNA"/>
</dbReference>
<dbReference type="InterPro" id="IPR004358">
    <property type="entry name" value="Sig_transdc_His_kin-like_C"/>
</dbReference>
<dbReference type="InterPro" id="IPR036890">
    <property type="entry name" value="HATPase_C_sf"/>
</dbReference>
<evidence type="ECO:0000256" key="5">
    <source>
        <dbReference type="ARBA" id="ARBA00022490"/>
    </source>
</evidence>
<dbReference type="Gene3D" id="3.30.450.20">
    <property type="entry name" value="PAS domain"/>
    <property type="match status" value="2"/>
</dbReference>
<dbReference type="InterPro" id="IPR003594">
    <property type="entry name" value="HATPase_dom"/>
</dbReference>
<dbReference type="PANTHER" id="PTHR24421:SF58">
    <property type="entry name" value="SIGNAL TRANSDUCTION HISTIDINE-PROTEIN KINASE_PHOSPHATASE UHPB"/>
    <property type="match status" value="1"/>
</dbReference>
<dbReference type="SUPFAM" id="SSF55785">
    <property type="entry name" value="PYP-like sensor domain (PAS domain)"/>
    <property type="match status" value="1"/>
</dbReference>
<dbReference type="GO" id="GO:0000155">
    <property type="term" value="F:phosphorelay sensor kinase activity"/>
    <property type="evidence" value="ECO:0007669"/>
    <property type="project" value="InterPro"/>
</dbReference>
<keyword evidence="4" id="KW-0004">4Fe-4S</keyword>
<keyword evidence="9" id="KW-0408">Iron</keyword>
<keyword evidence="10" id="KW-0411">Iron-sulfur</keyword>
<dbReference type="CDD" id="cd00130">
    <property type="entry name" value="PAS"/>
    <property type="match status" value="1"/>
</dbReference>
<comment type="caution">
    <text evidence="17">The sequence shown here is derived from an EMBL/GenBank/DDBJ whole genome shotgun (WGS) entry which is preliminary data.</text>
</comment>
<evidence type="ECO:0000256" key="8">
    <source>
        <dbReference type="ARBA" id="ARBA00022777"/>
    </source>
</evidence>
<dbReference type="GO" id="GO:0005737">
    <property type="term" value="C:cytoplasm"/>
    <property type="evidence" value="ECO:0007669"/>
    <property type="project" value="UniProtKB-SubCell"/>
</dbReference>
<dbReference type="PROSITE" id="PS50112">
    <property type="entry name" value="PAS"/>
    <property type="match status" value="1"/>
</dbReference>
<dbReference type="InterPro" id="IPR000700">
    <property type="entry name" value="PAS-assoc_C"/>
</dbReference>
<dbReference type="PROSITE" id="PS50113">
    <property type="entry name" value="PAC"/>
    <property type="match status" value="2"/>
</dbReference>
<evidence type="ECO:0000256" key="1">
    <source>
        <dbReference type="ARBA" id="ARBA00001966"/>
    </source>
</evidence>
<dbReference type="AlphaFoldDB" id="X1E6W9"/>
<dbReference type="Pfam" id="PF02518">
    <property type="entry name" value="HATPase_c"/>
    <property type="match status" value="1"/>
</dbReference>
<dbReference type="PROSITE" id="PS50109">
    <property type="entry name" value="HIS_KIN"/>
    <property type="match status" value="1"/>
</dbReference>
<evidence type="ECO:0000256" key="13">
    <source>
        <dbReference type="SAM" id="Coils"/>
    </source>
</evidence>
<evidence type="ECO:0000256" key="11">
    <source>
        <dbReference type="ARBA" id="ARBA00024827"/>
    </source>
</evidence>
<evidence type="ECO:0000259" key="14">
    <source>
        <dbReference type="PROSITE" id="PS50109"/>
    </source>
</evidence>
<evidence type="ECO:0000313" key="17">
    <source>
        <dbReference type="EMBL" id="GAH28986.1"/>
    </source>
</evidence>
<feature type="domain" description="Histidine kinase" evidence="14">
    <location>
        <begin position="342"/>
        <end position="435"/>
    </location>
</feature>
<sequence length="442" mass="50044">HIVDGKTVRLTGTFQDITERKKAEEALRESEEHFRQVVENAQEWIWEVDANGLYTYASLLAEKILGYKPEEIVGKKHFYDLFYPEDRERLKKEAFEAFARKESFREFINRNVHKNGQTIWLSTSGVPVLDDKGNLLGYRGADADITEREKAEEALKAANQQLQASEQQLRAANQQLQANEQQLKATNQQLRASQQQLRAANQQLRASQQQLLAYQEQLKSLASQLTLTEEHERHRIATDLHATIGQLLVSSKLQLDTLRASAPSGGDLAKTLEEVCNLLEETIQQTRTLVFDLSSPVLYELGFETAVADWLTEQIKQKHNIKTEFEDDRQPKPLDNDIRILLFRDVRELLINVVKHAHATKAKVSISKSGSQIEVSVEDDGWGFDPKEVTATGTKKGGFGLFSIRERLEQLGGHFEIKSAPGRGCRVTMMAPLKKENVKNGG</sequence>
<dbReference type="SMART" id="SM00086">
    <property type="entry name" value="PAC"/>
    <property type="match status" value="1"/>
</dbReference>
<dbReference type="GO" id="GO:0046872">
    <property type="term" value="F:metal ion binding"/>
    <property type="evidence" value="ECO:0007669"/>
    <property type="project" value="UniProtKB-KW"/>
</dbReference>
<evidence type="ECO:0000256" key="3">
    <source>
        <dbReference type="ARBA" id="ARBA00017322"/>
    </source>
</evidence>
<comment type="cofactor">
    <cofactor evidence="1">
        <name>[4Fe-4S] cluster</name>
        <dbReference type="ChEBI" id="CHEBI:49883"/>
    </cofactor>
</comment>
<dbReference type="GO" id="GO:0016020">
    <property type="term" value="C:membrane"/>
    <property type="evidence" value="ECO:0007669"/>
    <property type="project" value="InterPro"/>
</dbReference>
<keyword evidence="5" id="KW-0963">Cytoplasm</keyword>
<evidence type="ECO:0000256" key="9">
    <source>
        <dbReference type="ARBA" id="ARBA00023004"/>
    </source>
</evidence>
<keyword evidence="13" id="KW-0175">Coiled coil</keyword>
<evidence type="ECO:0000256" key="10">
    <source>
        <dbReference type="ARBA" id="ARBA00023014"/>
    </source>
</evidence>
<organism evidence="17">
    <name type="scientific">marine sediment metagenome</name>
    <dbReference type="NCBI Taxonomy" id="412755"/>
    <lineage>
        <taxon>unclassified sequences</taxon>
        <taxon>metagenomes</taxon>
        <taxon>ecological metagenomes</taxon>
    </lineage>
</organism>
<feature type="domain" description="PAS" evidence="15">
    <location>
        <begin position="30"/>
        <end position="102"/>
    </location>
</feature>
<feature type="domain" description="PAC" evidence="16">
    <location>
        <begin position="1"/>
        <end position="29"/>
    </location>
</feature>
<evidence type="ECO:0000256" key="7">
    <source>
        <dbReference type="ARBA" id="ARBA00022723"/>
    </source>
</evidence>
<proteinExistence type="predicted"/>
<dbReference type="Gene3D" id="1.20.5.1930">
    <property type="match status" value="1"/>
</dbReference>
<dbReference type="SUPFAM" id="SSF55874">
    <property type="entry name" value="ATPase domain of HSP90 chaperone/DNA topoisomerase II/histidine kinase"/>
    <property type="match status" value="1"/>
</dbReference>
<gene>
    <name evidence="17" type="ORF">S03H2_10206</name>
</gene>
<dbReference type="Gene3D" id="3.30.565.10">
    <property type="entry name" value="Histidine kinase-like ATPase, C-terminal domain"/>
    <property type="match status" value="1"/>
</dbReference>
<dbReference type="InterPro" id="IPR013655">
    <property type="entry name" value="PAS_fold_3"/>
</dbReference>
<keyword evidence="7" id="KW-0479">Metal-binding</keyword>
<comment type="subcellular location">
    <subcellularLocation>
        <location evidence="2">Cytoplasm</location>
    </subcellularLocation>
</comment>
<feature type="non-terminal residue" evidence="17">
    <location>
        <position position="1"/>
    </location>
</feature>
<evidence type="ECO:0000256" key="4">
    <source>
        <dbReference type="ARBA" id="ARBA00022485"/>
    </source>
</evidence>
<dbReference type="InterPro" id="IPR005467">
    <property type="entry name" value="His_kinase_dom"/>
</dbReference>
<evidence type="ECO:0000256" key="6">
    <source>
        <dbReference type="ARBA" id="ARBA00022679"/>
    </source>
</evidence>
<dbReference type="SMART" id="SM00387">
    <property type="entry name" value="HATPase_c"/>
    <property type="match status" value="1"/>
</dbReference>
<accession>X1E6W9</accession>
<dbReference type="GO" id="GO:0046983">
    <property type="term" value="F:protein dimerization activity"/>
    <property type="evidence" value="ECO:0007669"/>
    <property type="project" value="InterPro"/>
</dbReference>
<evidence type="ECO:0000259" key="16">
    <source>
        <dbReference type="PROSITE" id="PS50113"/>
    </source>
</evidence>
<dbReference type="GO" id="GO:0051539">
    <property type="term" value="F:4 iron, 4 sulfur cluster binding"/>
    <property type="evidence" value="ECO:0007669"/>
    <property type="project" value="UniProtKB-KW"/>
</dbReference>
<evidence type="ECO:0000259" key="15">
    <source>
        <dbReference type="PROSITE" id="PS50112"/>
    </source>
</evidence>
<evidence type="ECO:0000256" key="2">
    <source>
        <dbReference type="ARBA" id="ARBA00004496"/>
    </source>
</evidence>
<keyword evidence="8" id="KW-0418">Kinase</keyword>